<organism evidence="6 7">
    <name type="scientific">Castanea mollissima</name>
    <name type="common">Chinese chestnut</name>
    <dbReference type="NCBI Taxonomy" id="60419"/>
    <lineage>
        <taxon>Eukaryota</taxon>
        <taxon>Viridiplantae</taxon>
        <taxon>Streptophyta</taxon>
        <taxon>Embryophyta</taxon>
        <taxon>Tracheophyta</taxon>
        <taxon>Spermatophyta</taxon>
        <taxon>Magnoliopsida</taxon>
        <taxon>eudicotyledons</taxon>
        <taxon>Gunneridae</taxon>
        <taxon>Pentapetalae</taxon>
        <taxon>rosids</taxon>
        <taxon>fabids</taxon>
        <taxon>Fagales</taxon>
        <taxon>Fagaceae</taxon>
        <taxon>Castanea</taxon>
    </lineage>
</organism>
<sequence length="689" mass="80023">MGGIGKTTLAQLAYNDQEVQAHFEIKVWVCVSDPFDQCKVAKEILESIERQSSNLTALQSLLDRICDKVRGKKFFLVFDDVWTEDFAMWKPFRDALKNCGSQSSRILVTTRKDQVAKMMESANTIKLKDLSEEDCWLVFSKIAFFDKDPQQCEQLEDFGRQISKKCKGLPLAAKTLGSLMRFKKSREEWRNVLSNNLWELEDAERGLFAPLLLSYFDLSSPLKQCFSYCAIFPKDHLFDVDELVYTWTAHGFVESKGNMEVEIMAREYFEILVIRSFFQECREYLHIFKRYKMHDIVHDFAQSITEARHLGYSTGSQFPPSTDRSKNLRTVIFFSHNDYNMSNLVQNFSHLRVLILQLRMELPDTIGNLIHLRYLDLHGCEMPLSHNKWVLPETICNLCNLQFLKLKCDPMSQPRILPQGIGKLINLRLLIGYNLVIPRGIGRLTFLRTLKGVLISDEGSEGCKFEELKNLTRLRDLSLFFKEDILIALAPNNRRIESKVSILNALEPPQDLEKLRICWYQGTTMSPIWLVSLTNLKELYLAFATELTSLPPLGKISCLESLTIEDVRSLKKVGVEFLGIESENKKEDIKIFPNLKYLKFDGLYKWEEWIGGMREGGKEDEDCITIMPHLQKLIIRNCENLKSLPDFLRTTPLKELEILFYPIIEKRCRGEYWHNISHIPIIKLTAFPW</sequence>
<keyword evidence="1" id="KW-0677">Repeat</keyword>
<dbReference type="Proteomes" id="UP000737018">
    <property type="component" value="Unassembled WGS sequence"/>
</dbReference>
<dbReference type="Gene3D" id="3.80.10.10">
    <property type="entry name" value="Ribonuclease Inhibitor"/>
    <property type="match status" value="2"/>
</dbReference>
<dbReference type="GO" id="GO:0006952">
    <property type="term" value="P:defense response"/>
    <property type="evidence" value="ECO:0007669"/>
    <property type="project" value="UniProtKB-KW"/>
</dbReference>
<evidence type="ECO:0000259" key="4">
    <source>
        <dbReference type="Pfam" id="PF23559"/>
    </source>
</evidence>
<dbReference type="FunFam" id="1.10.10.10:FF:000322">
    <property type="entry name" value="Probable disease resistance protein At1g63360"/>
    <property type="match status" value="1"/>
</dbReference>
<gene>
    <name evidence="6" type="ORF">CMV_020499</name>
</gene>
<dbReference type="Gene3D" id="1.10.10.10">
    <property type="entry name" value="Winged helix-like DNA-binding domain superfamily/Winged helix DNA-binding domain"/>
    <property type="match status" value="1"/>
</dbReference>
<dbReference type="InterPro" id="IPR058922">
    <property type="entry name" value="WHD_DRP"/>
</dbReference>
<dbReference type="OrthoDB" id="5279713at2759"/>
<evidence type="ECO:0000256" key="2">
    <source>
        <dbReference type="ARBA" id="ARBA00022821"/>
    </source>
</evidence>
<keyword evidence="7" id="KW-1185">Reference proteome</keyword>
<feature type="domain" description="Disease resistance protein winged helix" evidence="4">
    <location>
        <begin position="231"/>
        <end position="301"/>
    </location>
</feature>
<evidence type="ECO:0000313" key="6">
    <source>
        <dbReference type="EMBL" id="KAF3954117.1"/>
    </source>
</evidence>
<dbReference type="Pfam" id="PF23559">
    <property type="entry name" value="WHD_DRP"/>
    <property type="match status" value="1"/>
</dbReference>
<name>A0A8J4VDJ9_9ROSI</name>
<dbReference type="EMBL" id="JRKL02003819">
    <property type="protein sequence ID" value="KAF3954117.1"/>
    <property type="molecule type" value="Genomic_DNA"/>
</dbReference>
<proteinExistence type="predicted"/>
<dbReference type="InterPro" id="IPR027417">
    <property type="entry name" value="P-loop_NTPase"/>
</dbReference>
<dbReference type="Pfam" id="PF23598">
    <property type="entry name" value="LRR_14"/>
    <property type="match status" value="1"/>
</dbReference>
<dbReference type="PRINTS" id="PR00364">
    <property type="entry name" value="DISEASERSIST"/>
</dbReference>
<dbReference type="InterPro" id="IPR036388">
    <property type="entry name" value="WH-like_DNA-bd_sf"/>
</dbReference>
<protein>
    <recommendedName>
        <fullName evidence="8">NB-ARC domain-containing protein</fullName>
    </recommendedName>
</protein>
<dbReference type="PANTHER" id="PTHR36766">
    <property type="entry name" value="PLANT BROAD-SPECTRUM MILDEW RESISTANCE PROTEIN RPW8"/>
    <property type="match status" value="1"/>
</dbReference>
<dbReference type="Pfam" id="PF00931">
    <property type="entry name" value="NB-ARC"/>
    <property type="match status" value="1"/>
</dbReference>
<keyword evidence="2" id="KW-0611">Plant defense</keyword>
<evidence type="ECO:0008006" key="8">
    <source>
        <dbReference type="Google" id="ProtNLM"/>
    </source>
</evidence>
<dbReference type="InterPro" id="IPR002182">
    <property type="entry name" value="NB-ARC"/>
</dbReference>
<reference evidence="6" key="1">
    <citation type="submission" date="2020-03" db="EMBL/GenBank/DDBJ databases">
        <title>Castanea mollissima Vanexum genome sequencing.</title>
        <authorList>
            <person name="Staton M."/>
        </authorList>
    </citation>
    <scope>NUCLEOTIDE SEQUENCE</scope>
    <source>
        <tissue evidence="6">Leaf</tissue>
    </source>
</reference>
<evidence type="ECO:0000259" key="5">
    <source>
        <dbReference type="Pfam" id="PF23598"/>
    </source>
</evidence>
<dbReference type="AlphaFoldDB" id="A0A8J4VDJ9"/>
<dbReference type="PANTHER" id="PTHR36766:SF40">
    <property type="entry name" value="DISEASE RESISTANCE PROTEIN RGA3"/>
    <property type="match status" value="1"/>
</dbReference>
<evidence type="ECO:0000259" key="3">
    <source>
        <dbReference type="Pfam" id="PF00931"/>
    </source>
</evidence>
<accession>A0A8J4VDJ9</accession>
<dbReference type="InterPro" id="IPR055414">
    <property type="entry name" value="LRR_R13L4/SHOC2-like"/>
</dbReference>
<comment type="caution">
    <text evidence="6">The sequence shown here is derived from an EMBL/GenBank/DDBJ whole genome shotgun (WGS) entry which is preliminary data.</text>
</comment>
<dbReference type="Gene3D" id="3.40.50.300">
    <property type="entry name" value="P-loop containing nucleotide triphosphate hydrolases"/>
    <property type="match status" value="1"/>
</dbReference>
<dbReference type="InterPro" id="IPR042197">
    <property type="entry name" value="Apaf_helical"/>
</dbReference>
<dbReference type="Gene3D" id="1.10.8.430">
    <property type="entry name" value="Helical domain of apoptotic protease-activating factors"/>
    <property type="match status" value="1"/>
</dbReference>
<feature type="domain" description="NB-ARC" evidence="3">
    <location>
        <begin position="1"/>
        <end position="145"/>
    </location>
</feature>
<evidence type="ECO:0000313" key="7">
    <source>
        <dbReference type="Proteomes" id="UP000737018"/>
    </source>
</evidence>
<feature type="domain" description="Disease resistance R13L4/SHOC-2-like LRR" evidence="5">
    <location>
        <begin position="328"/>
        <end position="579"/>
    </location>
</feature>
<dbReference type="SUPFAM" id="SSF52540">
    <property type="entry name" value="P-loop containing nucleoside triphosphate hydrolases"/>
    <property type="match status" value="1"/>
</dbReference>
<dbReference type="SUPFAM" id="SSF52058">
    <property type="entry name" value="L domain-like"/>
    <property type="match status" value="1"/>
</dbReference>
<dbReference type="GO" id="GO:0043531">
    <property type="term" value="F:ADP binding"/>
    <property type="evidence" value="ECO:0007669"/>
    <property type="project" value="InterPro"/>
</dbReference>
<dbReference type="InterPro" id="IPR032675">
    <property type="entry name" value="LRR_dom_sf"/>
</dbReference>
<evidence type="ECO:0000256" key="1">
    <source>
        <dbReference type="ARBA" id="ARBA00022737"/>
    </source>
</evidence>